<dbReference type="InterPro" id="IPR015421">
    <property type="entry name" value="PyrdxlP-dep_Trfase_major"/>
</dbReference>
<dbReference type="InterPro" id="IPR004839">
    <property type="entry name" value="Aminotransferase_I/II_large"/>
</dbReference>
<feature type="region of interest" description="Disordered" evidence="1">
    <location>
        <begin position="120"/>
        <end position="141"/>
    </location>
</feature>
<sequence>MSRTTRRQRDDRVNLSSNELLSARAVEVHRKAVLGFAPEDLVRYPVMAEPAERVAEHLGLSPDEVVLTPGSDTALRLLCQHYVRGGGDLLLTQAPNYAAWEQTAATLGLRVEEVTAPWPTPSHRARPCWSAPRRRRARSSR</sequence>
<dbReference type="InterPro" id="IPR015424">
    <property type="entry name" value="PyrdxlP-dep_Trfase"/>
</dbReference>
<dbReference type="Proteomes" id="UP001596512">
    <property type="component" value="Unassembled WGS sequence"/>
</dbReference>
<accession>A0ABW2TRL1</accession>
<dbReference type="EMBL" id="JBHTEY010000004">
    <property type="protein sequence ID" value="MFC7616344.1"/>
    <property type="molecule type" value="Genomic_DNA"/>
</dbReference>
<name>A0ABW2TRL1_9PSEU</name>
<evidence type="ECO:0000259" key="2">
    <source>
        <dbReference type="Pfam" id="PF00155"/>
    </source>
</evidence>
<evidence type="ECO:0000313" key="3">
    <source>
        <dbReference type="EMBL" id="MFC7616344.1"/>
    </source>
</evidence>
<evidence type="ECO:0000313" key="4">
    <source>
        <dbReference type="Proteomes" id="UP001596512"/>
    </source>
</evidence>
<dbReference type="Gene3D" id="3.40.640.10">
    <property type="entry name" value="Type I PLP-dependent aspartate aminotransferase-like (Major domain)"/>
    <property type="match status" value="1"/>
</dbReference>
<dbReference type="SUPFAM" id="SSF53383">
    <property type="entry name" value="PLP-dependent transferases"/>
    <property type="match status" value="1"/>
</dbReference>
<keyword evidence="3" id="KW-0032">Aminotransferase</keyword>
<reference evidence="4" key="1">
    <citation type="journal article" date="2019" name="Int. J. Syst. Evol. Microbiol.">
        <title>The Global Catalogue of Microorganisms (GCM) 10K type strain sequencing project: providing services to taxonomists for standard genome sequencing and annotation.</title>
        <authorList>
            <consortium name="The Broad Institute Genomics Platform"/>
            <consortium name="The Broad Institute Genome Sequencing Center for Infectious Disease"/>
            <person name="Wu L."/>
            <person name="Ma J."/>
        </authorList>
    </citation>
    <scope>NUCLEOTIDE SEQUENCE [LARGE SCALE GENOMIC DNA]</scope>
    <source>
        <strain evidence="4">JCM 17695</strain>
    </source>
</reference>
<feature type="domain" description="Aminotransferase class I/classII large" evidence="2">
    <location>
        <begin position="12"/>
        <end position="114"/>
    </location>
</feature>
<dbReference type="Pfam" id="PF00155">
    <property type="entry name" value="Aminotran_1_2"/>
    <property type="match status" value="1"/>
</dbReference>
<protein>
    <submittedName>
        <fullName evidence="3">Aminotransferase class I/II-fold pyridoxal phosphate-dependent enzyme</fullName>
    </submittedName>
</protein>
<dbReference type="GO" id="GO:0008483">
    <property type="term" value="F:transaminase activity"/>
    <property type="evidence" value="ECO:0007669"/>
    <property type="project" value="UniProtKB-KW"/>
</dbReference>
<proteinExistence type="predicted"/>
<evidence type="ECO:0000256" key="1">
    <source>
        <dbReference type="SAM" id="MobiDB-lite"/>
    </source>
</evidence>
<keyword evidence="3" id="KW-0808">Transferase</keyword>
<gene>
    <name evidence="3" type="ORF">ACFQV2_25595</name>
</gene>
<feature type="compositionally biased region" description="Basic residues" evidence="1">
    <location>
        <begin position="132"/>
        <end position="141"/>
    </location>
</feature>
<comment type="caution">
    <text evidence="3">The sequence shown here is derived from an EMBL/GenBank/DDBJ whole genome shotgun (WGS) entry which is preliminary data.</text>
</comment>
<keyword evidence="4" id="KW-1185">Reference proteome</keyword>
<organism evidence="3 4">
    <name type="scientific">Actinokineospora soli</name>
    <dbReference type="NCBI Taxonomy" id="1048753"/>
    <lineage>
        <taxon>Bacteria</taxon>
        <taxon>Bacillati</taxon>
        <taxon>Actinomycetota</taxon>
        <taxon>Actinomycetes</taxon>
        <taxon>Pseudonocardiales</taxon>
        <taxon>Pseudonocardiaceae</taxon>
        <taxon>Actinokineospora</taxon>
    </lineage>
</organism>